<keyword evidence="2" id="KW-1185">Reference proteome</keyword>
<evidence type="ECO:0000313" key="1">
    <source>
        <dbReference type="EMBL" id="TYR31673.1"/>
    </source>
</evidence>
<dbReference type="RefSeq" id="WP_148921162.1">
    <property type="nucleotide sequence ID" value="NZ_VTAV01000024.1"/>
</dbReference>
<dbReference type="AlphaFoldDB" id="A0A5D4GUU1"/>
<reference evidence="1 2" key="1">
    <citation type="submission" date="2019-08" db="EMBL/GenBank/DDBJ databases">
        <title>Phlebobacter frassis gen. nov. sp. nov., a new member of family Sphingobacteriaceae isolated from sand fly rearing media.</title>
        <authorList>
            <person name="Kakumanu M.L."/>
            <person name="Marayati B.F."/>
            <person name="Wada-Katsumata A."/>
            <person name="Wasserberg G."/>
            <person name="Schal C."/>
            <person name="Apperson C.S."/>
            <person name="Ponnusamy L."/>
        </authorList>
    </citation>
    <scope>NUCLEOTIDE SEQUENCE [LARGE SCALE GENOMIC DNA]</scope>
    <source>
        <strain evidence="1 2">SSI9</strain>
    </source>
</reference>
<evidence type="ECO:0000313" key="2">
    <source>
        <dbReference type="Proteomes" id="UP000322362"/>
    </source>
</evidence>
<dbReference type="EMBL" id="VTAV01000024">
    <property type="protein sequence ID" value="TYR31673.1"/>
    <property type="molecule type" value="Genomic_DNA"/>
</dbReference>
<dbReference type="Proteomes" id="UP000322362">
    <property type="component" value="Unassembled WGS sequence"/>
</dbReference>
<sequence length="65" mass="7506">MSRQNKGKILPPFKKVDINIQDYDTIFFGHSVWDMRLPPAFVPELSLVATIDNKIIGHMEYKSTL</sequence>
<name>A0A5D4GUU1_9SPHI</name>
<organism evidence="1 2">
    <name type="scientific">Sphingobacterium phlebotomi</name>
    <dbReference type="NCBI Taxonomy" id="2605433"/>
    <lineage>
        <taxon>Bacteria</taxon>
        <taxon>Pseudomonadati</taxon>
        <taxon>Bacteroidota</taxon>
        <taxon>Sphingobacteriia</taxon>
        <taxon>Sphingobacteriales</taxon>
        <taxon>Sphingobacteriaceae</taxon>
        <taxon>Sphingobacterium</taxon>
    </lineage>
</organism>
<protein>
    <submittedName>
        <fullName evidence="1">Uncharacterized protein</fullName>
    </submittedName>
</protein>
<dbReference type="Gene3D" id="3.40.50.360">
    <property type="match status" value="1"/>
</dbReference>
<dbReference type="InterPro" id="IPR029039">
    <property type="entry name" value="Flavoprotein-like_sf"/>
</dbReference>
<accession>A0A5D4GUU1</accession>
<gene>
    <name evidence="1" type="ORF">FXV77_20740</name>
</gene>
<proteinExistence type="predicted"/>
<comment type="caution">
    <text evidence="1">The sequence shown here is derived from an EMBL/GenBank/DDBJ whole genome shotgun (WGS) entry which is preliminary data.</text>
</comment>